<reference evidence="5" key="1">
    <citation type="submission" date="2020-09" db="EMBL/GenBank/DDBJ databases">
        <title>Pelagicoccus enzymogenes sp. nov. with an EPS production, isolated from marine sediment.</title>
        <authorList>
            <person name="Feng X."/>
        </authorList>
    </citation>
    <scope>NUCLEOTIDE SEQUENCE</scope>
    <source>
        <strain evidence="5">NFK12</strain>
    </source>
</reference>
<dbReference type="PROSITE" id="PS00041">
    <property type="entry name" value="HTH_ARAC_FAMILY_1"/>
    <property type="match status" value="1"/>
</dbReference>
<dbReference type="SMART" id="SM00871">
    <property type="entry name" value="AraC_E_bind"/>
    <property type="match status" value="1"/>
</dbReference>
<keyword evidence="1" id="KW-0805">Transcription regulation</keyword>
<dbReference type="InterPro" id="IPR018062">
    <property type="entry name" value="HTH_AraC-typ_CS"/>
</dbReference>
<name>A0A927IEI9_9BACT</name>
<dbReference type="PANTHER" id="PTHR47504:SF5">
    <property type="entry name" value="RIGHT ORIGIN-BINDING PROTEIN"/>
    <property type="match status" value="1"/>
</dbReference>
<dbReference type="InterPro" id="IPR018060">
    <property type="entry name" value="HTH_AraC"/>
</dbReference>
<keyword evidence="2" id="KW-0238">DNA-binding</keyword>
<dbReference type="RefSeq" id="WP_191616237.1">
    <property type="nucleotide sequence ID" value="NZ_JACYFG010000007.1"/>
</dbReference>
<dbReference type="InterPro" id="IPR029442">
    <property type="entry name" value="GyrI-like"/>
</dbReference>
<dbReference type="Pfam" id="PF12833">
    <property type="entry name" value="HTH_18"/>
    <property type="match status" value="1"/>
</dbReference>
<dbReference type="AlphaFoldDB" id="A0A927IEI9"/>
<evidence type="ECO:0000256" key="3">
    <source>
        <dbReference type="ARBA" id="ARBA00023163"/>
    </source>
</evidence>
<dbReference type="SUPFAM" id="SSF55136">
    <property type="entry name" value="Probable bacterial effector-binding domain"/>
    <property type="match status" value="1"/>
</dbReference>
<dbReference type="SMART" id="SM00342">
    <property type="entry name" value="HTH_ARAC"/>
    <property type="match status" value="1"/>
</dbReference>
<evidence type="ECO:0000259" key="4">
    <source>
        <dbReference type="PROSITE" id="PS01124"/>
    </source>
</evidence>
<dbReference type="Gene3D" id="3.20.80.10">
    <property type="entry name" value="Regulatory factor, effector binding domain"/>
    <property type="match status" value="1"/>
</dbReference>
<keyword evidence="6" id="KW-1185">Reference proteome</keyword>
<dbReference type="InterPro" id="IPR010499">
    <property type="entry name" value="AraC_E-bd"/>
</dbReference>
<accession>A0A927IEI9</accession>
<dbReference type="Pfam" id="PF06445">
    <property type="entry name" value="GyrI-like"/>
    <property type="match status" value="1"/>
</dbReference>
<evidence type="ECO:0000313" key="5">
    <source>
        <dbReference type="EMBL" id="MBD5779097.1"/>
    </source>
</evidence>
<organism evidence="5 6">
    <name type="scientific">Pelagicoccus enzymogenes</name>
    <dbReference type="NCBI Taxonomy" id="2773457"/>
    <lineage>
        <taxon>Bacteria</taxon>
        <taxon>Pseudomonadati</taxon>
        <taxon>Verrucomicrobiota</taxon>
        <taxon>Opitutia</taxon>
        <taxon>Puniceicoccales</taxon>
        <taxon>Pelagicoccaceae</taxon>
        <taxon>Pelagicoccus</taxon>
    </lineage>
</organism>
<proteinExistence type="predicted"/>
<dbReference type="Proteomes" id="UP000622317">
    <property type="component" value="Unassembled WGS sequence"/>
</dbReference>
<evidence type="ECO:0000256" key="2">
    <source>
        <dbReference type="ARBA" id="ARBA00023125"/>
    </source>
</evidence>
<evidence type="ECO:0000313" key="6">
    <source>
        <dbReference type="Proteomes" id="UP000622317"/>
    </source>
</evidence>
<dbReference type="GO" id="GO:0003700">
    <property type="term" value="F:DNA-binding transcription factor activity"/>
    <property type="evidence" value="ECO:0007669"/>
    <property type="project" value="InterPro"/>
</dbReference>
<feature type="domain" description="HTH araC/xylS-type" evidence="4">
    <location>
        <begin position="8"/>
        <end position="106"/>
    </location>
</feature>
<protein>
    <submittedName>
        <fullName evidence="5">GyrI-like domain-containing protein</fullName>
    </submittedName>
</protein>
<dbReference type="InterPro" id="IPR050959">
    <property type="entry name" value="MarA-like"/>
</dbReference>
<sequence>MHHLVAIQGTLDRIESLTTEPISVEQLAKEAGMSYWHFQRTFTAMVGEPVGRYIRRRRIAQAAMRLVDYEGTLLELALDYQFESHEAFTRSFKSELSVTPSEWREGRGSILYPRHRERLTQASLKQRYKNMNLLPEIVQRPDSRFNGLQARYLSATSDEANNMRVIPELWKKFFERAPQLPPQTDGVYYGLSNTPEALGLERRHPDEAIYLAAAETDPSFPIPAGMTRWQSTGGLFAKFEHHGPVDTLGETIAYIYGKWFPNSGYEEREGPDFNRFDHRFSPVSETSVLEIFVPISSPTGATDSVA</sequence>
<dbReference type="GO" id="GO:0043565">
    <property type="term" value="F:sequence-specific DNA binding"/>
    <property type="evidence" value="ECO:0007669"/>
    <property type="project" value="InterPro"/>
</dbReference>
<dbReference type="EMBL" id="JACYFG010000007">
    <property type="protein sequence ID" value="MBD5779097.1"/>
    <property type="molecule type" value="Genomic_DNA"/>
</dbReference>
<keyword evidence="3" id="KW-0804">Transcription</keyword>
<dbReference type="Gene3D" id="1.10.10.60">
    <property type="entry name" value="Homeodomain-like"/>
    <property type="match status" value="2"/>
</dbReference>
<dbReference type="PROSITE" id="PS01124">
    <property type="entry name" value="HTH_ARAC_FAMILY_2"/>
    <property type="match status" value="1"/>
</dbReference>
<gene>
    <name evidence="5" type="ORF">IEN85_06300</name>
</gene>
<comment type="caution">
    <text evidence="5">The sequence shown here is derived from an EMBL/GenBank/DDBJ whole genome shotgun (WGS) entry which is preliminary data.</text>
</comment>
<dbReference type="InterPro" id="IPR009057">
    <property type="entry name" value="Homeodomain-like_sf"/>
</dbReference>
<dbReference type="InterPro" id="IPR011256">
    <property type="entry name" value="Reg_factor_effector_dom_sf"/>
</dbReference>
<dbReference type="PANTHER" id="PTHR47504">
    <property type="entry name" value="RIGHT ORIGIN-BINDING PROTEIN"/>
    <property type="match status" value="1"/>
</dbReference>
<evidence type="ECO:0000256" key="1">
    <source>
        <dbReference type="ARBA" id="ARBA00023015"/>
    </source>
</evidence>
<dbReference type="SUPFAM" id="SSF46689">
    <property type="entry name" value="Homeodomain-like"/>
    <property type="match status" value="2"/>
</dbReference>